<protein>
    <submittedName>
        <fullName evidence="2">Uncharacterized protein</fullName>
    </submittedName>
</protein>
<dbReference type="AlphaFoldDB" id="A0A5C6X3F1"/>
<accession>A0A5C6X3F1</accession>
<comment type="caution">
    <text evidence="2">The sequence shown here is derived from an EMBL/GenBank/DDBJ whole genome shotgun (WGS) entry which is preliminary data.</text>
</comment>
<gene>
    <name evidence="2" type="ORF">FRC96_09600</name>
</gene>
<feature type="region of interest" description="Disordered" evidence="1">
    <location>
        <begin position="1233"/>
        <end position="1255"/>
    </location>
</feature>
<proteinExistence type="predicted"/>
<dbReference type="EMBL" id="VOSL01000044">
    <property type="protein sequence ID" value="TXD36323.1"/>
    <property type="molecule type" value="Genomic_DNA"/>
</dbReference>
<sequence length="1255" mass="135661">MSWLARLSRAALCGVVAVSLLGGCRDVVRVEGELAAAPFKEATASLTKDPSGRWFVVAAQGQPLQRYALVTHHQVVHAFEVVPTGERSGELLALTEVPVAWFNLAMVGDPEVRFAESLDDELLASTVGLWAGGQSEEIRWVGPLPEGVESAVVLRAAGHDAQASLAERIVGTLEVDARGVHKATQRFDAGQGPYLVLVEGPVSDARPRVATYTAMGIPTEGLLEAVESGGTHNVRTMAELREVGAGRGAELLIADAGDDLMLGLSSGALAPGFGPASQRPAFAESGFRIGANATLAHRRLALQALVALYQGHPLKAAYMLRQIPGLNVDGSARGAELRLRDLEAAAGYGAWARRQTALGVEGFGADAALAIARAYAYEGQWDAVVIYAERAASFFGRWPSPQRELGRARAYQLGALASIWAGREGGLKRAQARMARAYVEVQRIEDPLRAGEIARIRALIALKYGEVQQAEELMELARQGFADAGSQRLESKLALDAAYAFYVNGANDAALRAYRRWERDHQALRRPEQEMMARALQMVLKLQGAPTPGERAWADVQARAGALRAWDALLLAALERYQARPYGGREVVELGETVLRASARSSLALLDDRIDGALSGICAETLFAGEEGTASELAHLCESVAGRYFAEPASVEPLFRAAYRFLQRGELSRARQALDFIQTRAPRTGPWRITHGQALLLGAAIDVESDRPEDVAAQLDEAFKLLNASLERGYAPAVLLQLADSFDLRGFDRLAISLGESALSAARQQYQRTTGFDASLALAKRLYQARRFEALAMLEPPESPLHAARVNLYRAHAEVMRGNSRLGSDLQVQALEQAEDFGELQRISVKLLALELALTRGEFAVAQELGERIGRDLDDLPTTIAISEGGRVLTARTLALTARAHLGAGVPDEARRMTARALAIFEELASEVAPMVRAEVLEVAARQAGTLEELESHVDTLDALFAQSSRGDDRQAAREIARRLTPLLLTLNETSRAIDVLQRVHARGDALFGFRDRSHCLTGEVAAYAGDTPAARYHLERCAQSDAFEAQATRGLLVMALSNPEASLAYRASLANHLLQNHAAELAPFEQGRLRLINELATSLATPAPEQEAALREELTAAPGPVERLEVLVRLGDYLLNVGHFEELERLLQSEASAFYQDEVVDGPARLVQLRLRALVTQARPFEALAYASRALAEAPSSDPVAQARAHLLLAHARIQLGQPLQARAELKEAAAKGGDSVELATERQTLESVTDLSR</sequence>
<dbReference type="RefSeq" id="WP_146974274.1">
    <property type="nucleotide sequence ID" value="NZ_VOSL01000044.1"/>
</dbReference>
<dbReference type="OrthoDB" id="5476371at2"/>
<dbReference type="PROSITE" id="PS51257">
    <property type="entry name" value="PROKAR_LIPOPROTEIN"/>
    <property type="match status" value="1"/>
</dbReference>
<dbReference type="Proteomes" id="UP000321046">
    <property type="component" value="Unassembled WGS sequence"/>
</dbReference>
<evidence type="ECO:0000313" key="2">
    <source>
        <dbReference type="EMBL" id="TXD36323.1"/>
    </source>
</evidence>
<organism evidence="2 3">
    <name type="scientific">Lujinxingia vulgaris</name>
    <dbReference type="NCBI Taxonomy" id="2600176"/>
    <lineage>
        <taxon>Bacteria</taxon>
        <taxon>Deltaproteobacteria</taxon>
        <taxon>Bradymonadales</taxon>
        <taxon>Lujinxingiaceae</taxon>
        <taxon>Lujinxingia</taxon>
    </lineage>
</organism>
<dbReference type="Gene3D" id="1.25.40.10">
    <property type="entry name" value="Tetratricopeptide repeat domain"/>
    <property type="match status" value="1"/>
</dbReference>
<name>A0A5C6X3F1_9DELT</name>
<reference evidence="2 3" key="1">
    <citation type="submission" date="2019-08" db="EMBL/GenBank/DDBJ databases">
        <title>Bradymonadales sp. TMQ2.</title>
        <authorList>
            <person name="Liang Q."/>
        </authorList>
    </citation>
    <scope>NUCLEOTIDE SEQUENCE [LARGE SCALE GENOMIC DNA]</scope>
    <source>
        <strain evidence="2 3">TMQ2</strain>
    </source>
</reference>
<dbReference type="InterPro" id="IPR011990">
    <property type="entry name" value="TPR-like_helical_dom_sf"/>
</dbReference>
<evidence type="ECO:0000313" key="3">
    <source>
        <dbReference type="Proteomes" id="UP000321046"/>
    </source>
</evidence>
<evidence type="ECO:0000256" key="1">
    <source>
        <dbReference type="SAM" id="MobiDB-lite"/>
    </source>
</evidence>